<dbReference type="CDD" id="cd21133">
    <property type="entry name" value="EVE"/>
    <property type="match status" value="1"/>
</dbReference>
<dbReference type="Pfam" id="PF02178">
    <property type="entry name" value="AT_hook"/>
    <property type="match status" value="2"/>
</dbReference>
<dbReference type="Proteomes" id="UP000799436">
    <property type="component" value="Unassembled WGS sequence"/>
</dbReference>
<keyword evidence="2" id="KW-0539">Nucleus</keyword>
<evidence type="ECO:0000256" key="3">
    <source>
        <dbReference type="SAM" id="MobiDB-lite"/>
    </source>
</evidence>
<evidence type="ECO:0000313" key="5">
    <source>
        <dbReference type="EMBL" id="KAF2765662.1"/>
    </source>
</evidence>
<feature type="non-terminal residue" evidence="5">
    <location>
        <position position="242"/>
    </location>
</feature>
<feature type="non-terminal residue" evidence="5">
    <location>
        <position position="1"/>
    </location>
</feature>
<dbReference type="InterPro" id="IPR015947">
    <property type="entry name" value="PUA-like_sf"/>
</dbReference>
<dbReference type="SMART" id="SM00384">
    <property type="entry name" value="AT_hook"/>
    <property type="match status" value="2"/>
</dbReference>
<evidence type="ECO:0000313" key="6">
    <source>
        <dbReference type="Proteomes" id="UP000799436"/>
    </source>
</evidence>
<dbReference type="InterPro" id="IPR017956">
    <property type="entry name" value="AT_hook_DNA-bd_motif"/>
</dbReference>
<gene>
    <name evidence="5" type="ORF">EJ03DRAFT_252970</name>
</gene>
<dbReference type="Pfam" id="PF01878">
    <property type="entry name" value="EVE"/>
    <property type="match status" value="1"/>
</dbReference>
<proteinExistence type="predicted"/>
<dbReference type="PANTHER" id="PTHR14087:SF7">
    <property type="entry name" value="THYMOCYTE NUCLEAR PROTEIN 1"/>
    <property type="match status" value="1"/>
</dbReference>
<feature type="domain" description="EVE" evidence="4">
    <location>
        <begin position="76"/>
        <end position="241"/>
    </location>
</feature>
<name>A0A6G1KZA8_9PEZI</name>
<evidence type="ECO:0000259" key="4">
    <source>
        <dbReference type="Pfam" id="PF01878"/>
    </source>
</evidence>
<dbReference type="GO" id="GO:0003677">
    <property type="term" value="F:DNA binding"/>
    <property type="evidence" value="ECO:0007669"/>
    <property type="project" value="InterPro"/>
</dbReference>
<dbReference type="OrthoDB" id="41445at2759"/>
<dbReference type="InterPro" id="IPR052181">
    <property type="entry name" value="5hmC_binding"/>
</dbReference>
<dbReference type="InterPro" id="IPR002740">
    <property type="entry name" value="EVE_domain"/>
</dbReference>
<feature type="region of interest" description="Disordered" evidence="3">
    <location>
        <begin position="1"/>
        <end position="76"/>
    </location>
</feature>
<dbReference type="PANTHER" id="PTHR14087">
    <property type="entry name" value="THYMOCYTE NUCLEAR PROTEIN 1"/>
    <property type="match status" value="1"/>
</dbReference>
<evidence type="ECO:0000256" key="1">
    <source>
        <dbReference type="ARBA" id="ARBA00004123"/>
    </source>
</evidence>
<accession>A0A6G1KZA8</accession>
<organism evidence="5 6">
    <name type="scientific">Teratosphaeria nubilosa</name>
    <dbReference type="NCBI Taxonomy" id="161662"/>
    <lineage>
        <taxon>Eukaryota</taxon>
        <taxon>Fungi</taxon>
        <taxon>Dikarya</taxon>
        <taxon>Ascomycota</taxon>
        <taxon>Pezizomycotina</taxon>
        <taxon>Dothideomycetes</taxon>
        <taxon>Dothideomycetidae</taxon>
        <taxon>Mycosphaerellales</taxon>
        <taxon>Teratosphaeriaceae</taxon>
        <taxon>Teratosphaeria</taxon>
    </lineage>
</organism>
<sequence length="242" mass="26867">VQPKKRGRPVKASAAALVKDVDKDDTEDPVEPPKKRGRPAKASTAELVEDVDGDGDAMAKADNAEEDDQDEASGKQYWLMKAEQEDREETARDGTVSNTRFTIDDLREKTAPELWDGVRNLTAAKNLRAMRKGDLAFFYASGGKKGRKPGITGIIEIVSEAEPDVTAESEDSIYYEAHASKRKSWVAVGVEFRQKLETPIYLAELQEFRGPGAVLSDMQLHTLARLSVSKVSPKEWRFITEK</sequence>
<dbReference type="InterPro" id="IPR047197">
    <property type="entry name" value="THYN1-like_EVE"/>
</dbReference>
<evidence type="ECO:0000256" key="2">
    <source>
        <dbReference type="ARBA" id="ARBA00023242"/>
    </source>
</evidence>
<protein>
    <submittedName>
        <fullName evidence="5">DUF55-domain-containing protein</fullName>
    </submittedName>
</protein>
<dbReference type="GO" id="GO:0005634">
    <property type="term" value="C:nucleus"/>
    <property type="evidence" value="ECO:0007669"/>
    <property type="project" value="UniProtKB-SubCell"/>
</dbReference>
<comment type="subcellular location">
    <subcellularLocation>
        <location evidence="1">Nucleus</location>
    </subcellularLocation>
</comment>
<keyword evidence="6" id="KW-1185">Reference proteome</keyword>
<dbReference type="SUPFAM" id="SSF88697">
    <property type="entry name" value="PUA domain-like"/>
    <property type="match status" value="1"/>
</dbReference>
<dbReference type="AlphaFoldDB" id="A0A6G1KZA8"/>
<dbReference type="Gene3D" id="3.10.590.10">
    <property type="entry name" value="ph1033 like domains"/>
    <property type="match status" value="1"/>
</dbReference>
<dbReference type="EMBL" id="ML995886">
    <property type="protein sequence ID" value="KAF2765662.1"/>
    <property type="molecule type" value="Genomic_DNA"/>
</dbReference>
<reference evidence="5" key="1">
    <citation type="journal article" date="2020" name="Stud. Mycol.">
        <title>101 Dothideomycetes genomes: a test case for predicting lifestyles and emergence of pathogens.</title>
        <authorList>
            <person name="Haridas S."/>
            <person name="Albert R."/>
            <person name="Binder M."/>
            <person name="Bloem J."/>
            <person name="Labutti K."/>
            <person name="Salamov A."/>
            <person name="Andreopoulos B."/>
            <person name="Baker S."/>
            <person name="Barry K."/>
            <person name="Bills G."/>
            <person name="Bluhm B."/>
            <person name="Cannon C."/>
            <person name="Castanera R."/>
            <person name="Culley D."/>
            <person name="Daum C."/>
            <person name="Ezra D."/>
            <person name="Gonzalez J."/>
            <person name="Henrissat B."/>
            <person name="Kuo A."/>
            <person name="Liang C."/>
            <person name="Lipzen A."/>
            <person name="Lutzoni F."/>
            <person name="Magnuson J."/>
            <person name="Mondo S."/>
            <person name="Nolan M."/>
            <person name="Ohm R."/>
            <person name="Pangilinan J."/>
            <person name="Park H.-J."/>
            <person name="Ramirez L."/>
            <person name="Alfaro M."/>
            <person name="Sun H."/>
            <person name="Tritt A."/>
            <person name="Yoshinaga Y."/>
            <person name="Zwiers L.-H."/>
            <person name="Turgeon B."/>
            <person name="Goodwin S."/>
            <person name="Spatafora J."/>
            <person name="Crous P."/>
            <person name="Grigoriev I."/>
        </authorList>
    </citation>
    <scope>NUCLEOTIDE SEQUENCE</scope>
    <source>
        <strain evidence="5">CBS 116005</strain>
    </source>
</reference>